<dbReference type="InterPro" id="IPR050882">
    <property type="entry name" value="Prepilin_peptidase/N-MTase"/>
</dbReference>
<comment type="similarity">
    <text evidence="1">Belongs to the peptidase A24 family.</text>
</comment>
<keyword evidence="2" id="KW-0472">Membrane</keyword>
<keyword evidence="2" id="KW-1133">Transmembrane helix</keyword>
<gene>
    <name evidence="4" type="ORF">SAMN02745207_03387</name>
</gene>
<dbReference type="Gene3D" id="1.20.120.1220">
    <property type="match status" value="1"/>
</dbReference>
<dbReference type="PANTHER" id="PTHR30487:SF0">
    <property type="entry name" value="PREPILIN LEADER PEPTIDASE_N-METHYLTRANSFERASE-RELATED"/>
    <property type="match status" value="1"/>
</dbReference>
<evidence type="ECO:0000256" key="2">
    <source>
        <dbReference type="SAM" id="Phobius"/>
    </source>
</evidence>
<feature type="transmembrane region" description="Helical" evidence="2">
    <location>
        <begin position="101"/>
        <end position="123"/>
    </location>
</feature>
<dbReference type="AlphaFoldDB" id="A0A1M5X696"/>
<protein>
    <submittedName>
        <fullName evidence="4">Prepilin peptidase CpaA</fullName>
    </submittedName>
</protein>
<organism evidence="4 5">
    <name type="scientific">Clostridium grantii DSM 8605</name>
    <dbReference type="NCBI Taxonomy" id="1121316"/>
    <lineage>
        <taxon>Bacteria</taxon>
        <taxon>Bacillati</taxon>
        <taxon>Bacillota</taxon>
        <taxon>Clostridia</taxon>
        <taxon>Eubacteriales</taxon>
        <taxon>Clostridiaceae</taxon>
        <taxon>Clostridium</taxon>
    </lineage>
</organism>
<dbReference type="GO" id="GO:0004190">
    <property type="term" value="F:aspartic-type endopeptidase activity"/>
    <property type="evidence" value="ECO:0007669"/>
    <property type="project" value="InterPro"/>
</dbReference>
<feature type="domain" description="Prepilin type IV endopeptidase peptidase" evidence="3">
    <location>
        <begin position="16"/>
        <end position="119"/>
    </location>
</feature>
<dbReference type="GO" id="GO:0006465">
    <property type="term" value="P:signal peptide processing"/>
    <property type="evidence" value="ECO:0007669"/>
    <property type="project" value="TreeGrafter"/>
</dbReference>
<evidence type="ECO:0000256" key="1">
    <source>
        <dbReference type="ARBA" id="ARBA00005801"/>
    </source>
</evidence>
<evidence type="ECO:0000313" key="5">
    <source>
        <dbReference type="Proteomes" id="UP000184447"/>
    </source>
</evidence>
<dbReference type="GO" id="GO:0005886">
    <property type="term" value="C:plasma membrane"/>
    <property type="evidence" value="ECO:0007669"/>
    <property type="project" value="TreeGrafter"/>
</dbReference>
<dbReference type="Pfam" id="PF01478">
    <property type="entry name" value="Peptidase_A24"/>
    <property type="match status" value="1"/>
</dbReference>
<evidence type="ECO:0000259" key="3">
    <source>
        <dbReference type="Pfam" id="PF01478"/>
    </source>
</evidence>
<dbReference type="Proteomes" id="UP000184447">
    <property type="component" value="Unassembled WGS sequence"/>
</dbReference>
<proteinExistence type="inferred from homology"/>
<feature type="transmembrane region" description="Helical" evidence="2">
    <location>
        <begin position="12"/>
        <end position="30"/>
    </location>
</feature>
<sequence length="183" mass="19873">MDGLFTKEVKILILNIILILVLTICFITDLKEQKIYNKVIYPTLILVVIIQFISNGLSGLQSSLLGFVVGLGILLIPYFLGGIGAGDVKLLAVIGAMKGSIFVLNTALYMALIGGAIALIIIISHKEFVNFLKKLGTWIFALFNGATYKLEFPTTALIKKYPYGVAIVGGAFICLLFEGAWII</sequence>
<feature type="transmembrane region" description="Helical" evidence="2">
    <location>
        <begin position="39"/>
        <end position="57"/>
    </location>
</feature>
<dbReference type="PANTHER" id="PTHR30487">
    <property type="entry name" value="TYPE 4 PREPILIN-LIKE PROTEINS LEADER PEPTIDE-PROCESSING ENZYME"/>
    <property type="match status" value="1"/>
</dbReference>
<evidence type="ECO:0000313" key="4">
    <source>
        <dbReference type="EMBL" id="SHH95347.1"/>
    </source>
</evidence>
<reference evidence="4 5" key="1">
    <citation type="submission" date="2016-11" db="EMBL/GenBank/DDBJ databases">
        <authorList>
            <person name="Jaros S."/>
            <person name="Januszkiewicz K."/>
            <person name="Wedrychowicz H."/>
        </authorList>
    </citation>
    <scope>NUCLEOTIDE SEQUENCE [LARGE SCALE GENOMIC DNA]</scope>
    <source>
        <strain evidence="4 5">DSM 8605</strain>
    </source>
</reference>
<feature type="transmembrane region" description="Helical" evidence="2">
    <location>
        <begin position="135"/>
        <end position="151"/>
    </location>
</feature>
<keyword evidence="2" id="KW-0812">Transmembrane</keyword>
<name>A0A1M5X696_9CLOT</name>
<dbReference type="InterPro" id="IPR000045">
    <property type="entry name" value="Prepilin_IV_endopep_pep"/>
</dbReference>
<dbReference type="EMBL" id="FQXM01000024">
    <property type="protein sequence ID" value="SHH95347.1"/>
    <property type="molecule type" value="Genomic_DNA"/>
</dbReference>
<accession>A0A1M5X696</accession>
<dbReference type="STRING" id="1121316.SAMN02745207_03387"/>
<keyword evidence="5" id="KW-1185">Reference proteome</keyword>
<feature type="transmembrane region" description="Helical" evidence="2">
    <location>
        <begin position="63"/>
        <end position="80"/>
    </location>
</feature>
<feature type="transmembrane region" description="Helical" evidence="2">
    <location>
        <begin position="163"/>
        <end position="182"/>
    </location>
</feature>